<keyword evidence="2" id="KW-0560">Oxidoreductase</keyword>
<dbReference type="InterPro" id="IPR036291">
    <property type="entry name" value="NAD(P)-bd_dom_sf"/>
</dbReference>
<keyword evidence="4" id="KW-1185">Reference proteome</keyword>
<reference evidence="3 4" key="1">
    <citation type="journal article" date="2023" name="G3 (Bethesda)">
        <title>A chromosome-level genome assembly of Zasmidium syzygii isolated from banana leaves.</title>
        <authorList>
            <person name="van Westerhoven A.C."/>
            <person name="Mehrabi R."/>
            <person name="Talebi R."/>
            <person name="Steentjes M.B.F."/>
            <person name="Corcolon B."/>
            <person name="Chong P.A."/>
            <person name="Kema G.H.J."/>
            <person name="Seidl M.F."/>
        </authorList>
    </citation>
    <scope>NUCLEOTIDE SEQUENCE [LARGE SCALE GENOMIC DNA]</scope>
    <source>
        <strain evidence="3 4">P124</strain>
    </source>
</reference>
<comment type="caution">
    <text evidence="3">The sequence shown here is derived from an EMBL/GenBank/DDBJ whole genome shotgun (WGS) entry which is preliminary data.</text>
</comment>
<dbReference type="Proteomes" id="UP001305779">
    <property type="component" value="Unassembled WGS sequence"/>
</dbReference>
<evidence type="ECO:0000313" key="3">
    <source>
        <dbReference type="EMBL" id="KAK4502304.1"/>
    </source>
</evidence>
<dbReference type="Gene3D" id="3.40.50.720">
    <property type="entry name" value="NAD(P)-binding Rossmann-like Domain"/>
    <property type="match status" value="1"/>
</dbReference>
<sequence>MVHTVGIVGVTGNVGKPTTKYLIQAASEGKIKLVIFHREGSKLDGIEASKNVEQRPINFEDPVEKLEEAVKGINVFISAVGFGALPREPKLVDALSRSADLVTYVPSVYSTTWNSKDFADPRTGPILKFLHGGWERAKEKGVGLTPIYAGVFDLYFFEVGTLDHLAHSLANIATSNPSSIANKSYSVVTFWPTGQELVDLYTKIHGKPTTIKPWTPEDREAFMNDAASFGPAKVGYWDKWESNGFEYEREGRVVVEGYEGPGLEEVARGFLH</sequence>
<evidence type="ECO:0000256" key="2">
    <source>
        <dbReference type="ARBA" id="ARBA00023002"/>
    </source>
</evidence>
<dbReference type="SUPFAM" id="SSF51735">
    <property type="entry name" value="NAD(P)-binding Rossmann-fold domains"/>
    <property type="match status" value="1"/>
</dbReference>
<keyword evidence="1" id="KW-0521">NADP</keyword>
<protein>
    <recommendedName>
        <fullName evidence="5">NmrA-like domain-containing protein</fullName>
    </recommendedName>
</protein>
<evidence type="ECO:0000256" key="1">
    <source>
        <dbReference type="ARBA" id="ARBA00022857"/>
    </source>
</evidence>
<proteinExistence type="predicted"/>
<accession>A0ABR0ELN5</accession>
<gene>
    <name evidence="3" type="ORF">PRZ48_005729</name>
</gene>
<organism evidence="3 4">
    <name type="scientific">Zasmidium cellare</name>
    <name type="common">Wine cellar mold</name>
    <name type="synonym">Racodium cellare</name>
    <dbReference type="NCBI Taxonomy" id="395010"/>
    <lineage>
        <taxon>Eukaryota</taxon>
        <taxon>Fungi</taxon>
        <taxon>Dikarya</taxon>
        <taxon>Ascomycota</taxon>
        <taxon>Pezizomycotina</taxon>
        <taxon>Dothideomycetes</taxon>
        <taxon>Dothideomycetidae</taxon>
        <taxon>Mycosphaerellales</taxon>
        <taxon>Mycosphaerellaceae</taxon>
        <taxon>Zasmidium</taxon>
    </lineage>
</organism>
<dbReference type="InterPro" id="IPR051609">
    <property type="entry name" value="NmrA/Isoflavone_reductase-like"/>
</dbReference>
<evidence type="ECO:0008006" key="5">
    <source>
        <dbReference type="Google" id="ProtNLM"/>
    </source>
</evidence>
<dbReference type="EMBL" id="JAXOVC010000004">
    <property type="protein sequence ID" value="KAK4502304.1"/>
    <property type="molecule type" value="Genomic_DNA"/>
</dbReference>
<dbReference type="PANTHER" id="PTHR47706:SF9">
    <property type="entry name" value="NMRA-LIKE DOMAIN-CONTAINING PROTEIN-RELATED"/>
    <property type="match status" value="1"/>
</dbReference>
<dbReference type="PANTHER" id="PTHR47706">
    <property type="entry name" value="NMRA-LIKE FAMILY PROTEIN"/>
    <property type="match status" value="1"/>
</dbReference>
<name>A0ABR0ELN5_ZASCE</name>
<evidence type="ECO:0000313" key="4">
    <source>
        <dbReference type="Proteomes" id="UP001305779"/>
    </source>
</evidence>